<dbReference type="EMBL" id="BGZN01000005">
    <property type="protein sequence ID" value="GBR73037.1"/>
    <property type="molecule type" value="Genomic_DNA"/>
</dbReference>
<name>A0A388TA03_TERA1</name>
<dbReference type="Gene3D" id="3.40.50.720">
    <property type="entry name" value="NAD(P)-binding Rossmann-like Domain"/>
    <property type="match status" value="1"/>
</dbReference>
<dbReference type="EC" id="1.3.1.9" evidence="8"/>
<dbReference type="Pfam" id="PF13561">
    <property type="entry name" value="adh_short_C2"/>
    <property type="match status" value="1"/>
</dbReference>
<feature type="active site" description="Proton acceptor" evidence="9">
    <location>
        <position position="157"/>
    </location>
</feature>
<comment type="similarity">
    <text evidence="2 8">Belongs to the short-chain dehydrogenases/reductases (SDR) family. FabI subfamily.</text>
</comment>
<evidence type="ECO:0000256" key="5">
    <source>
        <dbReference type="ARBA" id="ARBA00023002"/>
    </source>
</evidence>
<sequence length="257" mass="27432">MKLLEGKTALVTGVANDYSIAWGIAQALREHGAEVAFTYQNERLKEKMSDLVKPFNPKLLTELDVTKDADIARVGQEVFAVYGKLDIFVHSLAFVPKEDLHGDFYKASRAGFAMANDISSYSLIAVTNALLPAFEAAGGGSVMYLTYIGGEYAISTYGLAGVTKAALEISGKYLAQSLGDKKIRVNGISAGPIKTLAARGIKNFSGLQQKAQDFMPLKGEMTPADVAGTAVFLGSDLSKSITGEIIHVDNGFHCVRG</sequence>
<keyword evidence="6" id="KW-0443">Lipid metabolism</keyword>
<keyword evidence="5 8" id="KW-0560">Oxidoreductase</keyword>
<evidence type="ECO:0000256" key="3">
    <source>
        <dbReference type="ARBA" id="ARBA00022516"/>
    </source>
</evidence>
<dbReference type="SUPFAM" id="SSF51735">
    <property type="entry name" value="NAD(P)-binding Rossmann-fold domains"/>
    <property type="match status" value="1"/>
</dbReference>
<feature type="binding site" evidence="10">
    <location>
        <begin position="19"/>
        <end position="20"/>
    </location>
    <ligand>
        <name>NAD(+)</name>
        <dbReference type="ChEBI" id="CHEBI:57540"/>
    </ligand>
</feature>
<keyword evidence="8 10" id="KW-0520">NAD</keyword>
<proteinExistence type="inferred from homology"/>
<dbReference type="InterPro" id="IPR002347">
    <property type="entry name" value="SDR_fam"/>
</dbReference>
<accession>A0A388TA03</accession>
<evidence type="ECO:0000256" key="6">
    <source>
        <dbReference type="ARBA" id="ARBA00023098"/>
    </source>
</evidence>
<evidence type="ECO:0000256" key="7">
    <source>
        <dbReference type="ARBA" id="ARBA00023160"/>
    </source>
</evidence>
<comment type="pathway">
    <text evidence="1">Lipid metabolism.</text>
</comment>
<dbReference type="GO" id="GO:0004318">
    <property type="term" value="F:enoyl-[acyl-carrier-protein] reductase (NADH) activity"/>
    <property type="evidence" value="ECO:0007669"/>
    <property type="project" value="UniProtKB-EC"/>
</dbReference>
<keyword evidence="12" id="KW-1185">Reference proteome</keyword>
<dbReference type="InterPro" id="IPR036291">
    <property type="entry name" value="NAD(P)-bd_dom_sf"/>
</dbReference>
<dbReference type="CDD" id="cd05372">
    <property type="entry name" value="ENR_SDR"/>
    <property type="match status" value="1"/>
</dbReference>
<dbReference type="PANTHER" id="PTHR43159">
    <property type="entry name" value="ENOYL-[ACYL-CARRIER-PROTEIN] REDUCTASE"/>
    <property type="match status" value="1"/>
</dbReference>
<organism evidence="11 12">
    <name type="scientific">Termititenax aidoneus</name>
    <dbReference type="NCBI Taxonomy" id="2218524"/>
    <lineage>
        <taxon>Bacteria</taxon>
        <taxon>Bacillati</taxon>
        <taxon>Candidatus Margulisiibacteriota</taxon>
        <taxon>Candidatus Termititenacia</taxon>
        <taxon>Candidatus Termititenacales</taxon>
        <taxon>Candidatus Termititenacaceae</taxon>
        <taxon>Candidatus Termititenax</taxon>
    </lineage>
</organism>
<evidence type="ECO:0000256" key="10">
    <source>
        <dbReference type="PIRSR" id="PIRSR000094-3"/>
    </source>
</evidence>
<keyword evidence="7 8" id="KW-0275">Fatty acid biosynthesis</keyword>
<dbReference type="PIRSF" id="PIRSF000094">
    <property type="entry name" value="Enoyl-ACP_rdct"/>
    <property type="match status" value="1"/>
</dbReference>
<comment type="caution">
    <text evidence="11">The sequence shown here is derived from an EMBL/GenBank/DDBJ whole genome shotgun (WGS) entry which is preliminary data.</text>
</comment>
<reference evidence="11 12" key="1">
    <citation type="journal article" date="2019" name="ISME J.">
        <title>Genome analyses of uncultured TG2/ZB3 bacteria in 'Margulisbacteria' specifically attached to ectosymbiotic spirochetes of protists in the termite gut.</title>
        <authorList>
            <person name="Utami Y.D."/>
            <person name="Kuwahara H."/>
            <person name="Igai K."/>
            <person name="Murakami T."/>
            <person name="Sugaya K."/>
            <person name="Morikawa T."/>
            <person name="Nagura Y."/>
            <person name="Yuki M."/>
            <person name="Deevong P."/>
            <person name="Inoue T."/>
            <person name="Kihara K."/>
            <person name="Lo N."/>
            <person name="Yamada A."/>
            <person name="Ohkuma M."/>
            <person name="Hongoh Y."/>
        </authorList>
    </citation>
    <scope>NUCLEOTIDE SEQUENCE [LARGE SCALE GENOMIC DNA]</scope>
    <source>
        <strain evidence="11">NkOx7-01</strain>
    </source>
</reference>
<feature type="binding site" evidence="10">
    <location>
        <position position="164"/>
    </location>
    <ligand>
        <name>NAD(+)</name>
        <dbReference type="ChEBI" id="CHEBI:57540"/>
    </ligand>
</feature>
<evidence type="ECO:0000256" key="8">
    <source>
        <dbReference type="PIRNR" id="PIRNR000094"/>
    </source>
</evidence>
<dbReference type="GO" id="GO:0006633">
    <property type="term" value="P:fatty acid biosynthetic process"/>
    <property type="evidence" value="ECO:0007669"/>
    <property type="project" value="UniProtKB-KW"/>
</dbReference>
<feature type="active site" description="Proton acceptor" evidence="9">
    <location>
        <position position="147"/>
    </location>
</feature>
<gene>
    <name evidence="11" type="primary">fabI</name>
    <name evidence="11" type="ORF">NO1_0491</name>
</gene>
<evidence type="ECO:0000313" key="12">
    <source>
        <dbReference type="Proteomes" id="UP000269352"/>
    </source>
</evidence>
<evidence type="ECO:0000256" key="9">
    <source>
        <dbReference type="PIRSR" id="PIRSR000094-1"/>
    </source>
</evidence>
<comment type="catalytic activity">
    <reaction evidence="8">
        <text>a 2,3-saturated acyl-[ACP] + NAD(+) = a (2E)-enoyl-[ACP] + NADH + H(+)</text>
        <dbReference type="Rhea" id="RHEA:10240"/>
        <dbReference type="Rhea" id="RHEA-COMP:9925"/>
        <dbReference type="Rhea" id="RHEA-COMP:9926"/>
        <dbReference type="ChEBI" id="CHEBI:15378"/>
        <dbReference type="ChEBI" id="CHEBI:57540"/>
        <dbReference type="ChEBI" id="CHEBI:57945"/>
        <dbReference type="ChEBI" id="CHEBI:78784"/>
        <dbReference type="ChEBI" id="CHEBI:78785"/>
        <dbReference type="EC" id="1.3.1.9"/>
    </reaction>
</comment>
<keyword evidence="3 8" id="KW-0444">Lipid biosynthesis</keyword>
<feature type="binding site" evidence="10">
    <location>
        <position position="40"/>
    </location>
    <ligand>
        <name>NAD(+)</name>
        <dbReference type="ChEBI" id="CHEBI:57540"/>
    </ligand>
</feature>
<feature type="binding site" evidence="10">
    <location>
        <begin position="64"/>
        <end position="65"/>
    </location>
    <ligand>
        <name>NAD(+)</name>
        <dbReference type="ChEBI" id="CHEBI:57540"/>
    </ligand>
</feature>
<dbReference type="AlphaFoldDB" id="A0A388TA03"/>
<evidence type="ECO:0000256" key="1">
    <source>
        <dbReference type="ARBA" id="ARBA00005189"/>
    </source>
</evidence>
<feature type="binding site" evidence="10">
    <location>
        <position position="92"/>
    </location>
    <ligand>
        <name>NAD(+)</name>
        <dbReference type="ChEBI" id="CHEBI:57540"/>
    </ligand>
</feature>
<evidence type="ECO:0000256" key="4">
    <source>
        <dbReference type="ARBA" id="ARBA00022832"/>
    </source>
</evidence>
<evidence type="ECO:0000313" key="11">
    <source>
        <dbReference type="EMBL" id="GBR73037.1"/>
    </source>
</evidence>
<dbReference type="Proteomes" id="UP000269352">
    <property type="component" value="Unassembled WGS sequence"/>
</dbReference>
<protein>
    <recommendedName>
        <fullName evidence="8">Enoyl-[acyl-carrier-protein] reductase [NADH]</fullName>
        <ecNumber evidence="8">1.3.1.9</ecNumber>
    </recommendedName>
</protein>
<feature type="binding site" evidence="10">
    <location>
        <position position="13"/>
    </location>
    <ligand>
        <name>NAD(+)</name>
        <dbReference type="ChEBI" id="CHEBI:57540"/>
    </ligand>
</feature>
<dbReference type="InterPro" id="IPR014358">
    <property type="entry name" value="Enoyl-ACP_Rdtase_NADH"/>
</dbReference>
<keyword evidence="4" id="KW-0276">Fatty acid metabolism</keyword>
<dbReference type="PRINTS" id="PR00081">
    <property type="entry name" value="GDHRDH"/>
</dbReference>
<dbReference type="PANTHER" id="PTHR43159:SF2">
    <property type="entry name" value="ENOYL-[ACYL-CARRIER-PROTEIN] REDUCTASE [NADH], CHLOROPLASTIC"/>
    <property type="match status" value="1"/>
</dbReference>
<evidence type="ECO:0000256" key="2">
    <source>
        <dbReference type="ARBA" id="ARBA00009233"/>
    </source>
</evidence>
<feature type="binding site" evidence="10">
    <location>
        <begin position="193"/>
        <end position="197"/>
    </location>
    <ligand>
        <name>NAD(+)</name>
        <dbReference type="ChEBI" id="CHEBI:57540"/>
    </ligand>
</feature>